<dbReference type="STRING" id="1257118.L8HDN1"/>
<sequence length="812" mass="93418">MDSSATLAPDEEVRHHPSPSEASAAYWAPLPMAERHIEVLGPKHDDEKKKNKKEKEELKETEEMEEMKETAGTSSSLQGPGEVAVKATGMMLTGNEMAEVMANHRSDQSDHRKRKKGRKGRVRVRKDAVLLTAAVQALFVMPRRIARGPIYPSFNWVTELGYRAVIKVVDHHYLLRWDDLRGWGVPPVRVNEFVKGEFVCYSPSMQAERRHGRRGVRLEADFERDKVENNTTIFFIHGGGFCMGEVTTYRQWAVKMSKLLGGIQFFLMDYGLSPENQFPTALRQCWKTYLWLIDEKVSVGGNIPPERLIIAGDSAGGNLSLSLLFLIRQARLNKQMRDERRTMCDEGDRADDDDYDCVHAQNDPDICNPHAPGPAAAAQHNRRRRGTMEMWMLREEDRLGRGIQDLFGHEMPHYDQAEAAPTTTRGAEGDESEIRRRREYRRRLNDEVRADWRATGGSCGGHCLPFELDEHERELFPPFPLCAMLLSPWVDLSEHSSAFRFSNYPKPAVFRPYHIGLRFVHAYLGLQPTDYPFTVRKNRELERRFKWGLRAQVKAARTKREKDQARIRSVAIRAQTEYLRTLLHDELRMRQVVKTREELRQHRARQRQMSVDMVNVKEGTTRRHRVRHHIGHGRGRSGRGAADVAGDDSEAQAQREAEEDELDWAVNRASIYSPYVSPIYGDLLGLPPLLVTGGDQEPLWDDIQRLVQKGRDQGLEMELVVGEQMNHDFQFFFEIVAHPEVAKFLDRVKEWFRLQLEIIGEGVEVDRLKRKDEAITQQDREEARAEEEETVKDKSKQLLRGLSRLPSLAAVL</sequence>
<proteinExistence type="predicted"/>
<dbReference type="PANTHER" id="PTHR48081">
    <property type="entry name" value="AB HYDROLASE SUPERFAMILY PROTEIN C4A8.06C"/>
    <property type="match status" value="1"/>
</dbReference>
<dbReference type="SUPFAM" id="SSF53474">
    <property type="entry name" value="alpha/beta-Hydrolases"/>
    <property type="match status" value="2"/>
</dbReference>
<dbReference type="EMBL" id="KB007883">
    <property type="protein sequence ID" value="ELR22501.1"/>
    <property type="molecule type" value="Genomic_DNA"/>
</dbReference>
<protein>
    <submittedName>
        <fullName evidence="4">Alpha/beta hydrolase fold domain containing protein</fullName>
    </submittedName>
</protein>
<dbReference type="InterPro" id="IPR013094">
    <property type="entry name" value="AB_hydrolase_3"/>
</dbReference>
<dbReference type="Proteomes" id="UP000011083">
    <property type="component" value="Unassembled WGS sequence"/>
</dbReference>
<evidence type="ECO:0000313" key="5">
    <source>
        <dbReference type="Proteomes" id="UP000011083"/>
    </source>
</evidence>
<evidence type="ECO:0000313" key="4">
    <source>
        <dbReference type="EMBL" id="ELR22501.1"/>
    </source>
</evidence>
<dbReference type="GeneID" id="14923428"/>
<organism evidence="4 5">
    <name type="scientific">Acanthamoeba castellanii (strain ATCC 30010 / Neff)</name>
    <dbReference type="NCBI Taxonomy" id="1257118"/>
    <lineage>
        <taxon>Eukaryota</taxon>
        <taxon>Amoebozoa</taxon>
        <taxon>Discosea</taxon>
        <taxon>Longamoebia</taxon>
        <taxon>Centramoebida</taxon>
        <taxon>Acanthamoebidae</taxon>
        <taxon>Acanthamoeba</taxon>
    </lineage>
</organism>
<dbReference type="Pfam" id="PF07859">
    <property type="entry name" value="Abhydrolase_3"/>
    <property type="match status" value="2"/>
</dbReference>
<dbReference type="InterPro" id="IPR050300">
    <property type="entry name" value="GDXG_lipolytic_enzyme"/>
</dbReference>
<feature type="domain" description="Alpha/beta hydrolase fold-3" evidence="3">
    <location>
        <begin position="233"/>
        <end position="331"/>
    </location>
</feature>
<evidence type="ECO:0000259" key="3">
    <source>
        <dbReference type="Pfam" id="PF07859"/>
    </source>
</evidence>
<dbReference type="KEGG" id="acan:ACA1_141910"/>
<dbReference type="VEuPathDB" id="AmoebaDB:ACA1_141910"/>
<dbReference type="GO" id="GO:0016787">
    <property type="term" value="F:hydrolase activity"/>
    <property type="evidence" value="ECO:0007669"/>
    <property type="project" value="UniProtKB-KW"/>
</dbReference>
<feature type="compositionally biased region" description="Basic and acidic residues" evidence="2">
    <location>
        <begin position="33"/>
        <end position="58"/>
    </location>
</feature>
<keyword evidence="5" id="KW-1185">Reference proteome</keyword>
<reference evidence="4 5" key="1">
    <citation type="journal article" date="2013" name="Genome Biol.">
        <title>Genome of Acanthamoeba castellanii highlights extensive lateral gene transfer and early evolution of tyrosine kinase signaling.</title>
        <authorList>
            <person name="Clarke M."/>
            <person name="Lohan A.J."/>
            <person name="Liu B."/>
            <person name="Lagkouvardos I."/>
            <person name="Roy S."/>
            <person name="Zafar N."/>
            <person name="Bertelli C."/>
            <person name="Schilde C."/>
            <person name="Kianianmomeni A."/>
            <person name="Burglin T.R."/>
            <person name="Frech C."/>
            <person name="Turcotte B."/>
            <person name="Kopec K.O."/>
            <person name="Synnott J.M."/>
            <person name="Choo C."/>
            <person name="Paponov I."/>
            <person name="Finkler A."/>
            <person name="Soon Heng Tan C."/>
            <person name="Hutchins A.P."/>
            <person name="Weinmeier T."/>
            <person name="Rattei T."/>
            <person name="Chu J.S."/>
            <person name="Gimenez G."/>
            <person name="Irimia M."/>
            <person name="Rigden D.J."/>
            <person name="Fitzpatrick D.A."/>
            <person name="Lorenzo-Morales J."/>
            <person name="Bateman A."/>
            <person name="Chiu C.H."/>
            <person name="Tang P."/>
            <person name="Hegemann P."/>
            <person name="Fromm H."/>
            <person name="Raoult D."/>
            <person name="Greub G."/>
            <person name="Miranda-Saavedra D."/>
            <person name="Chen N."/>
            <person name="Nash P."/>
            <person name="Ginger M.L."/>
            <person name="Horn M."/>
            <person name="Schaap P."/>
            <person name="Caler L."/>
            <person name="Loftus B."/>
        </authorList>
    </citation>
    <scope>NUCLEOTIDE SEQUENCE [LARGE SCALE GENOMIC DNA]</scope>
    <source>
        <strain evidence="4 5">Neff</strain>
    </source>
</reference>
<dbReference type="AlphaFoldDB" id="L8HDN1"/>
<dbReference type="InterPro" id="IPR029058">
    <property type="entry name" value="AB_hydrolase_fold"/>
</dbReference>
<feature type="region of interest" description="Disordered" evidence="2">
    <location>
        <begin position="1"/>
        <end position="81"/>
    </location>
</feature>
<evidence type="ECO:0000256" key="2">
    <source>
        <dbReference type="SAM" id="MobiDB-lite"/>
    </source>
</evidence>
<dbReference type="RefSeq" id="XP_004349589.1">
    <property type="nucleotide sequence ID" value="XM_004349539.1"/>
</dbReference>
<name>L8HDN1_ACACF</name>
<dbReference type="VEuPathDB" id="AmoebaDB:ACA1_248580"/>
<feature type="region of interest" description="Disordered" evidence="2">
    <location>
        <begin position="630"/>
        <end position="659"/>
    </location>
</feature>
<gene>
    <name evidence="4" type="ORF">ACA1_141910</name>
</gene>
<dbReference type="PANTHER" id="PTHR48081:SF8">
    <property type="entry name" value="ALPHA_BETA HYDROLASE FOLD-3 DOMAIN-CONTAINING PROTEIN-RELATED"/>
    <property type="match status" value="1"/>
</dbReference>
<feature type="domain" description="Alpha/beta hydrolase fold-3" evidence="3">
    <location>
        <begin position="663"/>
        <end position="730"/>
    </location>
</feature>
<dbReference type="OrthoDB" id="17005at2759"/>
<accession>L8HDN1</accession>
<evidence type="ECO:0000256" key="1">
    <source>
        <dbReference type="ARBA" id="ARBA00022801"/>
    </source>
</evidence>
<keyword evidence="1 4" id="KW-0378">Hydrolase</keyword>
<dbReference type="Gene3D" id="3.40.50.1820">
    <property type="entry name" value="alpha/beta hydrolase"/>
    <property type="match status" value="2"/>
</dbReference>